<dbReference type="EMBL" id="LAZR01044689">
    <property type="protein sequence ID" value="KKL04048.1"/>
    <property type="molecule type" value="Genomic_DNA"/>
</dbReference>
<evidence type="ECO:0000313" key="1">
    <source>
        <dbReference type="EMBL" id="KKL04048.1"/>
    </source>
</evidence>
<sequence length="155" mass="17176">MIDNVVITSQIGGYLLDFVDAGIQIKVTRLDVHKDGRVTGSLTARVHSAIFHRECNLGRKHQPMGFCMDFNDDNKSLSITRESVTTSEFIGKVTSQNAVVDALKSGLKSVKDIADDTGLKENNVRTSLGRLSSKVVKVGNQWGHRNRRYCRQTPS</sequence>
<name>A0A0F9CVX3_9ZZZZ</name>
<gene>
    <name evidence="1" type="ORF">LCGC14_2619960</name>
</gene>
<reference evidence="1" key="1">
    <citation type="journal article" date="2015" name="Nature">
        <title>Complex archaea that bridge the gap between prokaryotes and eukaryotes.</title>
        <authorList>
            <person name="Spang A."/>
            <person name="Saw J.H."/>
            <person name="Jorgensen S.L."/>
            <person name="Zaremba-Niedzwiedzka K."/>
            <person name="Martijn J."/>
            <person name="Lind A.E."/>
            <person name="van Eijk R."/>
            <person name="Schleper C."/>
            <person name="Guy L."/>
            <person name="Ettema T.J."/>
        </authorList>
    </citation>
    <scope>NUCLEOTIDE SEQUENCE</scope>
</reference>
<organism evidence="1">
    <name type="scientific">marine sediment metagenome</name>
    <dbReference type="NCBI Taxonomy" id="412755"/>
    <lineage>
        <taxon>unclassified sequences</taxon>
        <taxon>metagenomes</taxon>
        <taxon>ecological metagenomes</taxon>
    </lineage>
</organism>
<proteinExistence type="predicted"/>
<accession>A0A0F9CVX3</accession>
<comment type="caution">
    <text evidence="1">The sequence shown here is derived from an EMBL/GenBank/DDBJ whole genome shotgun (WGS) entry which is preliminary data.</text>
</comment>
<protein>
    <submittedName>
        <fullName evidence="1">Uncharacterized protein</fullName>
    </submittedName>
</protein>
<dbReference type="AlphaFoldDB" id="A0A0F9CVX3"/>